<gene>
    <name evidence="2" type="ORF">chiPu_0031848</name>
</gene>
<keyword evidence="1" id="KW-0812">Transmembrane</keyword>
<dbReference type="EMBL" id="BEZZ01220622">
    <property type="protein sequence ID" value="GCC47895.1"/>
    <property type="molecule type" value="Genomic_DNA"/>
</dbReference>
<sequence length="66" mass="7041">MRTRLRVIAVVVAAIVVEVVGVLIIVAVPVDLRLVERAGARAVITVATGRTDIVDPGVTREVARRL</sequence>
<evidence type="ECO:0000256" key="1">
    <source>
        <dbReference type="SAM" id="Phobius"/>
    </source>
</evidence>
<feature type="non-terminal residue" evidence="2">
    <location>
        <position position="66"/>
    </location>
</feature>
<dbReference type="Proteomes" id="UP000287033">
    <property type="component" value="Unassembled WGS sequence"/>
</dbReference>
<organism evidence="2 3">
    <name type="scientific">Chiloscyllium punctatum</name>
    <name type="common">Brownbanded bambooshark</name>
    <name type="synonym">Hemiscyllium punctatum</name>
    <dbReference type="NCBI Taxonomy" id="137246"/>
    <lineage>
        <taxon>Eukaryota</taxon>
        <taxon>Metazoa</taxon>
        <taxon>Chordata</taxon>
        <taxon>Craniata</taxon>
        <taxon>Vertebrata</taxon>
        <taxon>Chondrichthyes</taxon>
        <taxon>Elasmobranchii</taxon>
        <taxon>Galeomorphii</taxon>
        <taxon>Galeoidea</taxon>
        <taxon>Orectolobiformes</taxon>
        <taxon>Hemiscylliidae</taxon>
        <taxon>Chiloscyllium</taxon>
    </lineage>
</organism>
<protein>
    <submittedName>
        <fullName evidence="2">Uncharacterized protein</fullName>
    </submittedName>
</protein>
<feature type="transmembrane region" description="Helical" evidence="1">
    <location>
        <begin position="7"/>
        <end position="28"/>
    </location>
</feature>
<name>A0A401TZ47_CHIPU</name>
<dbReference type="AlphaFoldDB" id="A0A401TZ47"/>
<keyword evidence="3" id="KW-1185">Reference proteome</keyword>
<reference evidence="2 3" key="1">
    <citation type="journal article" date="2018" name="Nat. Ecol. Evol.">
        <title>Shark genomes provide insights into elasmobranch evolution and the origin of vertebrates.</title>
        <authorList>
            <person name="Hara Y"/>
            <person name="Yamaguchi K"/>
            <person name="Onimaru K"/>
            <person name="Kadota M"/>
            <person name="Koyanagi M"/>
            <person name="Keeley SD"/>
            <person name="Tatsumi K"/>
            <person name="Tanaka K"/>
            <person name="Motone F"/>
            <person name="Kageyama Y"/>
            <person name="Nozu R"/>
            <person name="Adachi N"/>
            <person name="Nishimura O"/>
            <person name="Nakagawa R"/>
            <person name="Tanegashima C"/>
            <person name="Kiyatake I"/>
            <person name="Matsumoto R"/>
            <person name="Murakumo K"/>
            <person name="Nishida K"/>
            <person name="Terakita A"/>
            <person name="Kuratani S"/>
            <person name="Sato K"/>
            <person name="Hyodo S Kuraku.S."/>
        </authorList>
    </citation>
    <scope>NUCLEOTIDE SEQUENCE [LARGE SCALE GENOMIC DNA]</scope>
</reference>
<proteinExistence type="predicted"/>
<keyword evidence="1" id="KW-0472">Membrane</keyword>
<evidence type="ECO:0000313" key="3">
    <source>
        <dbReference type="Proteomes" id="UP000287033"/>
    </source>
</evidence>
<keyword evidence="1" id="KW-1133">Transmembrane helix</keyword>
<evidence type="ECO:0000313" key="2">
    <source>
        <dbReference type="EMBL" id="GCC47895.1"/>
    </source>
</evidence>
<comment type="caution">
    <text evidence="2">The sequence shown here is derived from an EMBL/GenBank/DDBJ whole genome shotgun (WGS) entry which is preliminary data.</text>
</comment>
<accession>A0A401TZ47</accession>